<evidence type="ECO:0000313" key="1">
    <source>
        <dbReference type="EMBL" id="RVT86313.1"/>
    </source>
</evidence>
<dbReference type="GO" id="GO:0015628">
    <property type="term" value="P:protein secretion by the type II secretion system"/>
    <property type="evidence" value="ECO:0007669"/>
    <property type="project" value="InterPro"/>
</dbReference>
<dbReference type="Proteomes" id="UP000288587">
    <property type="component" value="Unassembled WGS sequence"/>
</dbReference>
<sequence>MSATWQAQWARMSPRERAMVALAAVAVGLTLLVVLGVRPAWNQLQKGPARLQQLDTELQAVQRAALEAQALRQVAPVPAAQAQAALQAATATLGAQAQLTVQGERATVQFQEVPAEALIHWLGEARRAARARPVQAQLQRGASGNHYSGTVVLAWSAQP</sequence>
<protein>
    <submittedName>
        <fullName evidence="1">Type II secretion system protein M</fullName>
    </submittedName>
</protein>
<dbReference type="EMBL" id="SACM01000002">
    <property type="protein sequence ID" value="RVT86313.1"/>
    <property type="molecule type" value="Genomic_DNA"/>
</dbReference>
<accession>A0A3S3T9G6</accession>
<gene>
    <name evidence="1" type="ORF">EOD73_09805</name>
</gene>
<evidence type="ECO:0000313" key="2">
    <source>
        <dbReference type="Proteomes" id="UP000288587"/>
    </source>
</evidence>
<name>A0A3S3T9G6_9BURK</name>
<dbReference type="Gene3D" id="3.30.1360.100">
    <property type="entry name" value="General secretion pathway protein M, EpsM"/>
    <property type="match status" value="1"/>
</dbReference>
<organism evidence="1 2">
    <name type="scientific">Inhella crocodyli</name>
    <dbReference type="NCBI Taxonomy" id="2499851"/>
    <lineage>
        <taxon>Bacteria</taxon>
        <taxon>Pseudomonadati</taxon>
        <taxon>Pseudomonadota</taxon>
        <taxon>Betaproteobacteria</taxon>
        <taxon>Burkholderiales</taxon>
        <taxon>Sphaerotilaceae</taxon>
        <taxon>Inhella</taxon>
    </lineage>
</organism>
<reference evidence="1 2" key="1">
    <citation type="submission" date="2019-01" db="EMBL/GenBank/DDBJ databases">
        <authorList>
            <person name="Chen W.-M."/>
        </authorList>
    </citation>
    <scope>NUCLEOTIDE SEQUENCE [LARGE SCALE GENOMIC DNA]</scope>
    <source>
        <strain evidence="1 2">CCP-18</strain>
    </source>
</reference>
<dbReference type="AlphaFoldDB" id="A0A3S3T9G6"/>
<comment type="caution">
    <text evidence="1">The sequence shown here is derived from an EMBL/GenBank/DDBJ whole genome shotgun (WGS) entry which is preliminary data.</text>
</comment>
<dbReference type="RefSeq" id="WP_127682809.1">
    <property type="nucleotide sequence ID" value="NZ_SACM01000002.1"/>
</dbReference>
<dbReference type="Pfam" id="PF04612">
    <property type="entry name" value="T2SSM"/>
    <property type="match status" value="1"/>
</dbReference>
<proteinExistence type="predicted"/>
<dbReference type="GO" id="GO:0015627">
    <property type="term" value="C:type II protein secretion system complex"/>
    <property type="evidence" value="ECO:0007669"/>
    <property type="project" value="InterPro"/>
</dbReference>
<dbReference type="InterPro" id="IPR007690">
    <property type="entry name" value="T2SS_GspM"/>
</dbReference>
<keyword evidence="2" id="KW-1185">Reference proteome</keyword>